<gene>
    <name evidence="13" type="ORF">UPYG_G00098580</name>
</gene>
<reference evidence="13 14" key="1">
    <citation type="submission" date="2024-06" db="EMBL/GenBank/DDBJ databases">
        <authorList>
            <person name="Pan Q."/>
            <person name="Wen M."/>
            <person name="Jouanno E."/>
            <person name="Zahm M."/>
            <person name="Klopp C."/>
            <person name="Cabau C."/>
            <person name="Louis A."/>
            <person name="Berthelot C."/>
            <person name="Parey E."/>
            <person name="Roest Crollius H."/>
            <person name="Montfort J."/>
            <person name="Robinson-Rechavi M."/>
            <person name="Bouchez O."/>
            <person name="Lampietro C."/>
            <person name="Lopez Roques C."/>
            <person name="Donnadieu C."/>
            <person name="Postlethwait J."/>
            <person name="Bobe J."/>
            <person name="Verreycken H."/>
            <person name="Guiguen Y."/>
        </authorList>
    </citation>
    <scope>NUCLEOTIDE SEQUENCE [LARGE SCALE GENOMIC DNA]</scope>
    <source>
        <strain evidence="13">Up_M1</strain>
        <tissue evidence="13">Testis</tissue>
    </source>
</reference>
<evidence type="ECO:0000256" key="4">
    <source>
        <dbReference type="ARBA" id="ARBA00022475"/>
    </source>
</evidence>
<evidence type="ECO:0000313" key="14">
    <source>
        <dbReference type="Proteomes" id="UP001557470"/>
    </source>
</evidence>
<name>A0ABD0X0D3_UMBPY</name>
<evidence type="ECO:0000256" key="6">
    <source>
        <dbReference type="ARBA" id="ARBA00022729"/>
    </source>
</evidence>
<evidence type="ECO:0000256" key="9">
    <source>
        <dbReference type="ARBA" id="ARBA00023157"/>
    </source>
</evidence>
<evidence type="ECO:0008006" key="15">
    <source>
        <dbReference type="Google" id="ProtNLM"/>
    </source>
</evidence>
<keyword evidence="10" id="KW-0675">Receptor</keyword>
<dbReference type="PANTHER" id="PTHR14076:SF10">
    <property type="entry name" value="RAMP2 PROTEIN"/>
    <property type="match status" value="1"/>
</dbReference>
<evidence type="ECO:0000256" key="5">
    <source>
        <dbReference type="ARBA" id="ARBA00022692"/>
    </source>
</evidence>
<dbReference type="InterPro" id="IPR006985">
    <property type="entry name" value="RAMP"/>
</dbReference>
<proteinExistence type="inferred from homology"/>
<evidence type="ECO:0000256" key="10">
    <source>
        <dbReference type="ARBA" id="ARBA00023170"/>
    </source>
</evidence>
<dbReference type="Gene3D" id="1.10.150.510">
    <property type="entry name" value="Receptor activity modifying family"/>
    <property type="match status" value="1"/>
</dbReference>
<evidence type="ECO:0000256" key="11">
    <source>
        <dbReference type="SAM" id="Phobius"/>
    </source>
</evidence>
<protein>
    <recommendedName>
        <fullName evidence="15">Receptor activity modifying protein 2</fullName>
    </recommendedName>
</protein>
<evidence type="ECO:0000256" key="12">
    <source>
        <dbReference type="SAM" id="SignalP"/>
    </source>
</evidence>
<keyword evidence="5 11" id="KW-0812">Transmembrane</keyword>
<dbReference type="AlphaFoldDB" id="A0ABD0X0D3"/>
<keyword evidence="6 12" id="KW-0732">Signal</keyword>
<dbReference type="InterPro" id="IPR038126">
    <property type="entry name" value="RAMP_sf"/>
</dbReference>
<evidence type="ECO:0000256" key="1">
    <source>
        <dbReference type="ARBA" id="ARBA00004251"/>
    </source>
</evidence>
<dbReference type="GO" id="GO:0005886">
    <property type="term" value="C:plasma membrane"/>
    <property type="evidence" value="ECO:0007669"/>
    <property type="project" value="UniProtKB-SubCell"/>
</dbReference>
<organism evidence="13 14">
    <name type="scientific">Umbra pygmaea</name>
    <name type="common">Eastern mudminnow</name>
    <dbReference type="NCBI Taxonomy" id="75934"/>
    <lineage>
        <taxon>Eukaryota</taxon>
        <taxon>Metazoa</taxon>
        <taxon>Chordata</taxon>
        <taxon>Craniata</taxon>
        <taxon>Vertebrata</taxon>
        <taxon>Euteleostomi</taxon>
        <taxon>Actinopterygii</taxon>
        <taxon>Neopterygii</taxon>
        <taxon>Teleostei</taxon>
        <taxon>Protacanthopterygii</taxon>
        <taxon>Esociformes</taxon>
        <taxon>Umbridae</taxon>
        <taxon>Umbra</taxon>
    </lineage>
</organism>
<keyword evidence="9" id="KW-1015">Disulfide bond</keyword>
<dbReference type="Proteomes" id="UP001557470">
    <property type="component" value="Unassembled WGS sequence"/>
</dbReference>
<evidence type="ECO:0000256" key="2">
    <source>
        <dbReference type="ARBA" id="ARBA00007087"/>
    </source>
</evidence>
<comment type="subcellular location">
    <subcellularLocation>
        <location evidence="1">Cell membrane</location>
        <topology evidence="1">Single-pass type I membrane protein</topology>
    </subcellularLocation>
</comment>
<accession>A0ABD0X0D3</accession>
<comment type="caution">
    <text evidence="13">The sequence shown here is derived from an EMBL/GenBank/DDBJ whole genome shotgun (WGS) entry which is preliminary data.</text>
</comment>
<evidence type="ECO:0000256" key="8">
    <source>
        <dbReference type="ARBA" id="ARBA00023136"/>
    </source>
</evidence>
<evidence type="ECO:0000313" key="13">
    <source>
        <dbReference type="EMBL" id="KAL0992798.1"/>
    </source>
</evidence>
<keyword evidence="3" id="KW-0813">Transport</keyword>
<comment type="similarity">
    <text evidence="2">Belongs to the RAMP family.</text>
</comment>
<evidence type="ECO:0000256" key="3">
    <source>
        <dbReference type="ARBA" id="ARBA00022448"/>
    </source>
</evidence>
<keyword evidence="8 11" id="KW-0472">Membrane</keyword>
<keyword evidence="14" id="KW-1185">Reference proteome</keyword>
<keyword evidence="7 11" id="KW-1133">Transmembrane helix</keyword>
<keyword evidence="4" id="KW-1003">Cell membrane</keyword>
<dbReference type="PANTHER" id="PTHR14076">
    <property type="entry name" value="RECEPTOR ACTIVITY MODIFYING PROTEIN RAMP"/>
    <property type="match status" value="1"/>
</dbReference>
<dbReference type="Pfam" id="PF04901">
    <property type="entry name" value="RAMP"/>
    <property type="match status" value="1"/>
</dbReference>
<feature type="signal peptide" evidence="12">
    <location>
        <begin position="1"/>
        <end position="29"/>
    </location>
</feature>
<feature type="transmembrane region" description="Helical" evidence="11">
    <location>
        <begin position="189"/>
        <end position="210"/>
    </location>
</feature>
<feature type="chain" id="PRO_5044844345" description="Receptor activity modifying protein 2" evidence="12">
    <location>
        <begin position="30"/>
        <end position="219"/>
    </location>
</feature>
<evidence type="ECO:0000256" key="7">
    <source>
        <dbReference type="ARBA" id="ARBA00022989"/>
    </source>
</evidence>
<dbReference type="EMBL" id="JAGEUA010000003">
    <property type="protein sequence ID" value="KAL0992798.1"/>
    <property type="molecule type" value="Genomic_DNA"/>
</dbReference>
<sequence>MKAPNPAPVSSLCCFLSLLLWAMCSISSGLIRDEEAPQATTPATIPGYTPMFQPHYTATFSSNESHNASHGEERSASVLACGNKTNLCEIYCDWCEVFPSRIECYSYVYKELCYKTFEKAIEPFNRTDWCNWDNVKSMYNTFTLCTEDIAECLGIPWPNWMVENTFVDIHSTFFLDCPNEALSDPPPSIVFALVMAPICLIPVMVVLVVLKTKNGDGSS</sequence>